<accession>L7F5Y9</accession>
<evidence type="ECO:0000313" key="2">
    <source>
        <dbReference type="Proteomes" id="UP000010931"/>
    </source>
</evidence>
<dbReference type="Proteomes" id="UP000010931">
    <property type="component" value="Unassembled WGS sequence"/>
</dbReference>
<dbReference type="AlphaFoldDB" id="L7F5Y9"/>
<comment type="caution">
    <text evidence="1">The sequence shown here is derived from an EMBL/GenBank/DDBJ whole genome shotgun (WGS) entry which is preliminary data.</text>
</comment>
<dbReference type="PATRIC" id="fig|698760.3.peg.4781"/>
<dbReference type="EMBL" id="AEJB01000351">
    <property type="protein sequence ID" value="ELP66446.1"/>
    <property type="molecule type" value="Genomic_DNA"/>
</dbReference>
<sequence length="55" mass="6261">MICAPSRSRNGCRPEGRYQVSGYQERCQGAFLIAAERIALRIIDVYVHRPAHTSR</sequence>
<gene>
    <name evidence="1" type="ORF">STRTUCAR8_08257</name>
</gene>
<keyword evidence="2" id="KW-1185">Reference proteome</keyword>
<evidence type="ECO:0000313" key="1">
    <source>
        <dbReference type="EMBL" id="ELP66446.1"/>
    </source>
</evidence>
<name>L7F5Y9_STRT8</name>
<protein>
    <submittedName>
        <fullName evidence="1">Uncharacterized protein</fullName>
    </submittedName>
</protein>
<reference evidence="1 2" key="1">
    <citation type="journal article" date="2011" name="Plasmid">
        <title>Streptomyces turgidiscabies Car8 contains a modular pathogenicity island that shares virulence genes with other actinobacterial plant pathogens.</title>
        <authorList>
            <person name="Huguet-Tapia J.C."/>
            <person name="Badger J.H."/>
            <person name="Loria R."/>
            <person name="Pettis G.S."/>
        </authorList>
    </citation>
    <scope>NUCLEOTIDE SEQUENCE [LARGE SCALE GENOMIC DNA]</scope>
    <source>
        <strain evidence="1 2">Car8</strain>
    </source>
</reference>
<proteinExistence type="predicted"/>
<organism evidence="1 2">
    <name type="scientific">Streptomyces turgidiscabies (strain Car8)</name>
    <dbReference type="NCBI Taxonomy" id="698760"/>
    <lineage>
        <taxon>Bacteria</taxon>
        <taxon>Bacillati</taxon>
        <taxon>Actinomycetota</taxon>
        <taxon>Actinomycetes</taxon>
        <taxon>Kitasatosporales</taxon>
        <taxon>Streptomycetaceae</taxon>
        <taxon>Streptomyces</taxon>
    </lineage>
</organism>